<proteinExistence type="predicted"/>
<dbReference type="PROSITE" id="PS51189">
    <property type="entry name" value="FAT"/>
    <property type="match status" value="1"/>
</dbReference>
<name>A0AAD9KKJ5_RIDPI</name>
<evidence type="ECO:0000313" key="3">
    <source>
        <dbReference type="EMBL" id="KAK2173299.1"/>
    </source>
</evidence>
<dbReference type="InterPro" id="IPR050517">
    <property type="entry name" value="DDR_Repair_Kinase"/>
</dbReference>
<dbReference type="GO" id="GO:0000184">
    <property type="term" value="P:nuclear-transcribed mRNA catabolic process, nonsense-mediated decay"/>
    <property type="evidence" value="ECO:0007669"/>
    <property type="project" value="TreeGrafter"/>
</dbReference>
<dbReference type="GO" id="GO:0004674">
    <property type="term" value="F:protein serine/threonine kinase activity"/>
    <property type="evidence" value="ECO:0007669"/>
    <property type="project" value="TreeGrafter"/>
</dbReference>
<dbReference type="AlphaFoldDB" id="A0AAD9KKJ5"/>
<reference evidence="3" key="1">
    <citation type="journal article" date="2023" name="Mol. Biol. Evol.">
        <title>Third-Generation Sequencing Reveals the Adaptive Role of the Epigenome in Three Deep-Sea Polychaetes.</title>
        <authorList>
            <person name="Perez M."/>
            <person name="Aroh O."/>
            <person name="Sun Y."/>
            <person name="Lan Y."/>
            <person name="Juniper S.K."/>
            <person name="Young C.R."/>
            <person name="Angers B."/>
            <person name="Qian P.Y."/>
        </authorList>
    </citation>
    <scope>NUCLEOTIDE SEQUENCE</scope>
    <source>
        <strain evidence="3">R07B-5</strain>
    </source>
</reference>
<dbReference type="InterPro" id="IPR016024">
    <property type="entry name" value="ARM-type_fold"/>
</dbReference>
<comment type="caution">
    <text evidence="3">The sequence shown here is derived from an EMBL/GenBank/DDBJ whole genome shotgun (WGS) entry which is preliminary data.</text>
</comment>
<protein>
    <recommendedName>
        <fullName evidence="2">FAT domain-containing protein</fullName>
    </recommendedName>
</protein>
<keyword evidence="4" id="KW-1185">Reference proteome</keyword>
<dbReference type="PANTHER" id="PTHR11139">
    <property type="entry name" value="ATAXIA TELANGIECTASIA MUTATED ATM -RELATED"/>
    <property type="match status" value="1"/>
</dbReference>
<dbReference type="SMART" id="SM01345">
    <property type="entry name" value="Rapamycin_bind"/>
    <property type="match status" value="1"/>
</dbReference>
<evidence type="ECO:0000313" key="4">
    <source>
        <dbReference type="Proteomes" id="UP001209878"/>
    </source>
</evidence>
<dbReference type="EMBL" id="JAODUO010000885">
    <property type="protein sequence ID" value="KAK2173299.1"/>
    <property type="molecule type" value="Genomic_DNA"/>
</dbReference>
<dbReference type="GO" id="GO:0005634">
    <property type="term" value="C:nucleus"/>
    <property type="evidence" value="ECO:0007669"/>
    <property type="project" value="TreeGrafter"/>
</dbReference>
<feature type="region of interest" description="Disordered" evidence="1">
    <location>
        <begin position="21"/>
        <end position="42"/>
    </location>
</feature>
<evidence type="ECO:0000256" key="1">
    <source>
        <dbReference type="SAM" id="MobiDB-lite"/>
    </source>
</evidence>
<evidence type="ECO:0000259" key="2">
    <source>
        <dbReference type="PROSITE" id="PS51189"/>
    </source>
</evidence>
<organism evidence="3 4">
    <name type="scientific">Ridgeia piscesae</name>
    <name type="common">Tubeworm</name>
    <dbReference type="NCBI Taxonomy" id="27915"/>
    <lineage>
        <taxon>Eukaryota</taxon>
        <taxon>Metazoa</taxon>
        <taxon>Spiralia</taxon>
        <taxon>Lophotrochozoa</taxon>
        <taxon>Annelida</taxon>
        <taxon>Polychaeta</taxon>
        <taxon>Sedentaria</taxon>
        <taxon>Canalipalpata</taxon>
        <taxon>Sabellida</taxon>
        <taxon>Siboglinidae</taxon>
        <taxon>Ridgeia</taxon>
    </lineage>
</organism>
<dbReference type="PANTHER" id="PTHR11139:SF71">
    <property type="entry name" value="SERINE_THREONINE-PROTEIN KINASE SMG1"/>
    <property type="match status" value="1"/>
</dbReference>
<dbReference type="SUPFAM" id="SSF48371">
    <property type="entry name" value="ARM repeat"/>
    <property type="match status" value="1"/>
</dbReference>
<gene>
    <name evidence="3" type="ORF">NP493_886g00014</name>
</gene>
<dbReference type="InterPro" id="IPR014009">
    <property type="entry name" value="PIK_FAT"/>
</dbReference>
<accession>A0AAD9KKJ5</accession>
<dbReference type="Proteomes" id="UP001209878">
    <property type="component" value="Unassembled WGS sequence"/>
</dbReference>
<feature type="domain" description="FAT" evidence="2">
    <location>
        <begin position="308"/>
        <end position="754"/>
    </location>
</feature>
<sequence length="1033" mass="114855">MELKAALRAYVVPADSNIEELRDPTNIRSQSGSPVGSPKHSDSVQKFSILSKHQTYGAATTGSNGVAVGEGPDPVIAGFMVRQICESYLQLDDWQDVIDWQDTLQQYRSEHTGTALYRAFTAPYDMNYIKALSSFDELDFETVRAHLELVPGMSLSDVGDSVPQPDVRWDTQEVVVTATKQFVRAITLCETSSDWRTDLDKISLCLDECVRWSASVLRCGALWWPHKLDTAAQMTLNMAEACHQQFDAQKHECWLVAPCVNGKLDATEQDVGSLTRTLHMLRLQAHLQTSLALDDPSVVDEIGRHISDLRLATVRIARRQHNLHLAEKLLIEEVCSTVSAQSEDEGATGITSARSALSRIYTSNSAIERVKLLRIEREVAKLLHARGQHRDAIETLSTSIVNEATGLSAGAKDTVAVCQQLNTRSLLSLVQWLQLDHKNLSALASQLKVIGQGDEVGVTAVARNVKLLLELEEAGARSQKGLVLQEQTEHGQMELHIGENPVLSESDAVIGRLLHLGSMNCPTLGKSWFTLAGWCYKWGRKAVDNATHGSIEFSSDEKSLIHELLPKGTSGEDTDSVFRILSQLHTAVGSEEDISDQDQSLYDDGAETARRQLLSGCLSLQVASDECVDRLLGVWQGAVRRLYSYYQLSAKAYFTYVRLRAQDVDDLTAMDGNITATLRILRLLVKHAWELRGVLEDGLAHTPTAPWKGIIPQLFSRLNHPEPYVRQSVSELLCRVATDAPHLIVYPAVVGCSSNKVLLKDSLEDALLNDYLSENEDEKLDPEHSTQQEIRSPGVEEEMQMAEDSNNAVLQNCFAAIVDTLAHTNPQMISDVQLLVCELRRITLLWDELWLGTLNQHHQDVTRRLTQLDNEIKKVMNNSSLSADLKTTLIAQKHSVLLQPTVYTMERLYDITRQPPETDHERWFQRTYGKAIEAALTSLKTPTNPASPHASWLPFKQLHHSLQQRAQKRSSLVLSMDEISTKLASLKSSVIAMPGLSSEGQMVNIDSIHNVVQILPTKTKPKKLVFIGSDGNK</sequence>